<protein>
    <submittedName>
        <fullName evidence="15">Putative outer membrane protein</fullName>
    </submittedName>
</protein>
<name>A0A0S6WAB1_VECG1</name>
<keyword evidence="4 10" id="KW-0812">Transmembrane</keyword>
<evidence type="ECO:0000256" key="3">
    <source>
        <dbReference type="ARBA" id="ARBA00022452"/>
    </source>
</evidence>
<proteinExistence type="inferred from homology"/>
<evidence type="ECO:0000256" key="11">
    <source>
        <dbReference type="RuleBase" id="RU003357"/>
    </source>
</evidence>
<keyword evidence="3 10" id="KW-1134">Transmembrane beta strand</keyword>
<dbReference type="PROSITE" id="PS52016">
    <property type="entry name" value="TONB_DEPENDENT_REC_3"/>
    <property type="match status" value="1"/>
</dbReference>
<keyword evidence="6 11" id="KW-0798">TonB box</keyword>
<dbReference type="InterPro" id="IPR036942">
    <property type="entry name" value="Beta-barrel_TonB_sf"/>
</dbReference>
<dbReference type="PANTHER" id="PTHR30069">
    <property type="entry name" value="TONB-DEPENDENT OUTER MEMBRANE RECEPTOR"/>
    <property type="match status" value="1"/>
</dbReference>
<gene>
    <name evidence="15" type="ORF">U27_02276</name>
</gene>
<organism evidence="15">
    <name type="scientific">Vecturithrix granuli</name>
    <dbReference type="NCBI Taxonomy" id="1499967"/>
    <lineage>
        <taxon>Bacteria</taxon>
        <taxon>Candidatus Moduliflexota</taxon>
        <taxon>Candidatus Vecturitrichia</taxon>
        <taxon>Candidatus Vecturitrichales</taxon>
        <taxon>Candidatus Vecturitrichaceae</taxon>
        <taxon>Candidatus Vecturithrix</taxon>
    </lineage>
</organism>
<dbReference type="PANTHER" id="PTHR30069:SF29">
    <property type="entry name" value="HEMOGLOBIN AND HEMOGLOBIN-HAPTOGLOBIN-BINDING PROTEIN 1-RELATED"/>
    <property type="match status" value="1"/>
</dbReference>
<evidence type="ECO:0000256" key="12">
    <source>
        <dbReference type="SAM" id="Phobius"/>
    </source>
</evidence>
<keyword evidence="12" id="KW-1133">Transmembrane helix</keyword>
<feature type="domain" description="TonB-dependent receptor plug" evidence="14">
    <location>
        <begin position="106"/>
        <end position="211"/>
    </location>
</feature>
<comment type="subcellular location">
    <subcellularLocation>
        <location evidence="1 10">Cell outer membrane</location>
        <topology evidence="1 10">Multi-pass membrane protein</topology>
    </subcellularLocation>
</comment>
<dbReference type="InterPro" id="IPR039426">
    <property type="entry name" value="TonB-dep_rcpt-like"/>
</dbReference>
<feature type="domain" description="TonB-dependent receptor-like beta-barrel" evidence="13">
    <location>
        <begin position="306"/>
        <end position="753"/>
    </location>
</feature>
<evidence type="ECO:0000256" key="7">
    <source>
        <dbReference type="ARBA" id="ARBA00023136"/>
    </source>
</evidence>
<reference evidence="15" key="1">
    <citation type="journal article" date="2015" name="PeerJ">
        <title>First genomic representation of candidate bacterial phylum KSB3 points to enhanced environmental sensing as a trigger of wastewater bulking.</title>
        <authorList>
            <person name="Sekiguchi Y."/>
            <person name="Ohashi A."/>
            <person name="Parks D.H."/>
            <person name="Yamauchi T."/>
            <person name="Tyson G.W."/>
            <person name="Hugenholtz P."/>
        </authorList>
    </citation>
    <scope>NUCLEOTIDE SEQUENCE [LARGE SCALE GENOMIC DNA]</scope>
</reference>
<keyword evidence="5" id="KW-0732">Signal</keyword>
<dbReference type="Gene3D" id="2.40.170.20">
    <property type="entry name" value="TonB-dependent receptor, beta-barrel domain"/>
    <property type="match status" value="1"/>
</dbReference>
<dbReference type="HOGENOM" id="CLU_008287_18_0_0"/>
<dbReference type="STRING" id="1499967.U27_02276"/>
<keyword evidence="7 10" id="KW-0472">Membrane</keyword>
<comment type="similarity">
    <text evidence="10 11">Belongs to the TonB-dependent receptor family.</text>
</comment>
<sequence length="794" mass="90205">MYRMKHQTFYFLQSLFARLQYGRRPLFSSCYQASSPISIVIILVLGVFLFVIDGFSSFSAVEAKSPPTSEALLEESDKATEETSELSLFESIPVVVTASKRPERISKAASIISVITEEDIEQMGARTIMEVLRTIPGVEIIQDLSYISQIVVRGFRSETSSGVKILIDGHSLNDPLSGGATWFYDDLPLKNVRRIEIIRGPASAIYGANAFVSVVNIITKSAYDIDGIDISIGGSNFQTINPSFLFGKILNELEVTLYADYYTTDGADLFFKEDALSTYDRYTALDEIEPISLAPREFRDAREKIDLAYTLRYRGFSLRGRFMNKHREPFLPYFNDLAALNDTSEEDLRHAYTEMEYRRFLTERLEFSTKGYVDYFQVDTREQFAQGLTLFDTGGQILGQYPNGLITKVYAQAYRIGLEEQINLRLLKNNDLTLGAAYEYWKIYNASLLTNSASLDLGYPPDKLLNIEDIDPDIDLSESRTIISIFAQDTWKIRNTLDLTLGLRGDFFSDMGGVFTPKAGMVYQATPSLNLKALFGSAFRLSSFLESVDYESDQDTTEELRTFEIGASYQPLEWLLAEMNYFYTDINELIQVTEGEDTGSYPIETTRIYQNIGGIDVHGVEFELQGTSEKEIGLGIIPRIMHTSFRLNYSYQDARDAETHQKVPNIARHKANLGIGFKLSAEKRPDDRMNTLGIFRTFSDVFSLYFNLLLCGERERSVDDVRDSLSGYHVLDMTLTTHDLFHKGVNLSFSIKNMLNKKYYDPSPELSAKTWQTTIPGDFPYPGRTYVLELRYTF</sequence>
<dbReference type="GO" id="GO:0015344">
    <property type="term" value="F:siderophore uptake transmembrane transporter activity"/>
    <property type="evidence" value="ECO:0007669"/>
    <property type="project" value="TreeGrafter"/>
</dbReference>
<evidence type="ECO:0000256" key="10">
    <source>
        <dbReference type="PROSITE-ProRule" id="PRU01360"/>
    </source>
</evidence>
<evidence type="ECO:0000259" key="13">
    <source>
        <dbReference type="Pfam" id="PF00593"/>
    </source>
</evidence>
<dbReference type="InterPro" id="IPR012910">
    <property type="entry name" value="Plug_dom"/>
</dbReference>
<dbReference type="Pfam" id="PF00593">
    <property type="entry name" value="TonB_dep_Rec_b-barrel"/>
    <property type="match status" value="1"/>
</dbReference>
<dbReference type="CDD" id="cd01347">
    <property type="entry name" value="ligand_gated_channel"/>
    <property type="match status" value="1"/>
</dbReference>
<evidence type="ECO:0000256" key="5">
    <source>
        <dbReference type="ARBA" id="ARBA00022729"/>
    </source>
</evidence>
<keyword evidence="8" id="KW-0675">Receptor</keyword>
<evidence type="ECO:0000256" key="1">
    <source>
        <dbReference type="ARBA" id="ARBA00004571"/>
    </source>
</evidence>
<dbReference type="Proteomes" id="UP000030661">
    <property type="component" value="Unassembled WGS sequence"/>
</dbReference>
<dbReference type="eggNOG" id="COG4206">
    <property type="taxonomic scope" value="Bacteria"/>
</dbReference>
<dbReference type="InterPro" id="IPR000531">
    <property type="entry name" value="Beta-barrel_TonB"/>
</dbReference>
<evidence type="ECO:0000256" key="6">
    <source>
        <dbReference type="ARBA" id="ARBA00023077"/>
    </source>
</evidence>
<dbReference type="SUPFAM" id="SSF56935">
    <property type="entry name" value="Porins"/>
    <property type="match status" value="1"/>
</dbReference>
<dbReference type="EMBL" id="DF820463">
    <property type="protein sequence ID" value="GAK55442.1"/>
    <property type="molecule type" value="Genomic_DNA"/>
</dbReference>
<dbReference type="GO" id="GO:0009279">
    <property type="term" value="C:cell outer membrane"/>
    <property type="evidence" value="ECO:0007669"/>
    <property type="project" value="UniProtKB-SubCell"/>
</dbReference>
<evidence type="ECO:0000259" key="14">
    <source>
        <dbReference type="Pfam" id="PF07715"/>
    </source>
</evidence>
<evidence type="ECO:0000313" key="16">
    <source>
        <dbReference type="Proteomes" id="UP000030661"/>
    </source>
</evidence>
<evidence type="ECO:0000256" key="9">
    <source>
        <dbReference type="ARBA" id="ARBA00023237"/>
    </source>
</evidence>
<keyword evidence="9 10" id="KW-0998">Cell outer membrane</keyword>
<evidence type="ECO:0000256" key="4">
    <source>
        <dbReference type="ARBA" id="ARBA00022692"/>
    </source>
</evidence>
<dbReference type="InterPro" id="IPR037066">
    <property type="entry name" value="Plug_dom_sf"/>
</dbReference>
<dbReference type="AlphaFoldDB" id="A0A0S6WAB1"/>
<evidence type="ECO:0000256" key="2">
    <source>
        <dbReference type="ARBA" id="ARBA00022448"/>
    </source>
</evidence>
<dbReference type="Gene3D" id="2.170.130.10">
    <property type="entry name" value="TonB-dependent receptor, plug domain"/>
    <property type="match status" value="1"/>
</dbReference>
<keyword evidence="2 10" id="KW-0813">Transport</keyword>
<feature type="transmembrane region" description="Helical" evidence="12">
    <location>
        <begin position="33"/>
        <end position="52"/>
    </location>
</feature>
<accession>A0A0S6WAB1</accession>
<evidence type="ECO:0000256" key="8">
    <source>
        <dbReference type="ARBA" id="ARBA00023170"/>
    </source>
</evidence>
<evidence type="ECO:0000313" key="15">
    <source>
        <dbReference type="EMBL" id="GAK55442.1"/>
    </source>
</evidence>
<keyword evidence="16" id="KW-1185">Reference proteome</keyword>
<dbReference type="Pfam" id="PF07715">
    <property type="entry name" value="Plug"/>
    <property type="match status" value="1"/>
</dbReference>
<dbReference type="GO" id="GO:0044718">
    <property type="term" value="P:siderophore transmembrane transport"/>
    <property type="evidence" value="ECO:0007669"/>
    <property type="project" value="TreeGrafter"/>
</dbReference>